<feature type="compositionally biased region" description="Basic and acidic residues" evidence="1">
    <location>
        <begin position="183"/>
        <end position="210"/>
    </location>
</feature>
<gene>
    <name evidence="2" type="primary">bet</name>
    <name evidence="2" type="ORF">ACFOZ1_06680</name>
</gene>
<dbReference type="InterPro" id="IPR010183">
    <property type="entry name" value="Phage_lambda_Bet"/>
</dbReference>
<sequence>MTNNQLMNVSYEIAGQSIDLQPETVRNYLVRGNGNVTDQEVVMFMNLCQYQQLNPFVNEAYLIKFGQQPAQIIVSKEAFMKRAESHEDFGGFEAGIVYEIDDEIKEVTGAIMPKRAQLLGGWCKVYRNDREKPIEIKVSYEEFSKNQATWKDMPMNMIRKVAIVNALREAFPNTLGAMYTEEETQKESIPDYKKERKDITPNDVENKAESQESPNKNQDDKLAELKKQMKQKFVELGIKDNKGINEYIQKNNVKLSNPATEAQLIGLIDLLDMSLDMANMQTEDTSDDDELLV</sequence>
<name>A0ABV8VSP4_9BACI</name>
<protein>
    <submittedName>
        <fullName evidence="2">Phage recombination protein Bet</fullName>
    </submittedName>
</protein>
<feature type="region of interest" description="Disordered" evidence="1">
    <location>
        <begin position="181"/>
        <end position="220"/>
    </location>
</feature>
<evidence type="ECO:0000256" key="1">
    <source>
        <dbReference type="SAM" id="MobiDB-lite"/>
    </source>
</evidence>
<accession>A0ABV8VSP4</accession>
<reference evidence="3" key="1">
    <citation type="journal article" date="2019" name="Int. J. Syst. Evol. Microbiol.">
        <title>The Global Catalogue of Microorganisms (GCM) 10K type strain sequencing project: providing services to taxonomists for standard genome sequencing and annotation.</title>
        <authorList>
            <consortium name="The Broad Institute Genomics Platform"/>
            <consortium name="The Broad Institute Genome Sequencing Center for Infectious Disease"/>
            <person name="Wu L."/>
            <person name="Ma J."/>
        </authorList>
    </citation>
    <scope>NUCLEOTIDE SEQUENCE [LARGE SCALE GENOMIC DNA]</scope>
    <source>
        <strain evidence="3">KACC 14058</strain>
    </source>
</reference>
<proteinExistence type="predicted"/>
<dbReference type="InterPro" id="IPR018330">
    <property type="entry name" value="RecT_fam"/>
</dbReference>
<dbReference type="Proteomes" id="UP001595880">
    <property type="component" value="Unassembled WGS sequence"/>
</dbReference>
<evidence type="ECO:0000313" key="3">
    <source>
        <dbReference type="Proteomes" id="UP001595880"/>
    </source>
</evidence>
<dbReference type="Pfam" id="PF03837">
    <property type="entry name" value="RecT"/>
    <property type="match status" value="1"/>
</dbReference>
<dbReference type="EMBL" id="JBHSDV010000001">
    <property type="protein sequence ID" value="MFC4387497.1"/>
    <property type="molecule type" value="Genomic_DNA"/>
</dbReference>
<evidence type="ECO:0000313" key="2">
    <source>
        <dbReference type="EMBL" id="MFC4387497.1"/>
    </source>
</evidence>
<dbReference type="RefSeq" id="WP_390197424.1">
    <property type="nucleotide sequence ID" value="NZ_JBHSDV010000001.1"/>
</dbReference>
<keyword evidence="3" id="KW-1185">Reference proteome</keyword>
<comment type="caution">
    <text evidence="2">The sequence shown here is derived from an EMBL/GenBank/DDBJ whole genome shotgun (WGS) entry which is preliminary data.</text>
</comment>
<dbReference type="NCBIfam" id="TIGR01913">
    <property type="entry name" value="bet_lambda"/>
    <property type="match status" value="1"/>
</dbReference>
<organism evidence="2 3">
    <name type="scientific">Gracilibacillus marinus</name>
    <dbReference type="NCBI Taxonomy" id="630535"/>
    <lineage>
        <taxon>Bacteria</taxon>
        <taxon>Bacillati</taxon>
        <taxon>Bacillota</taxon>
        <taxon>Bacilli</taxon>
        <taxon>Bacillales</taxon>
        <taxon>Bacillaceae</taxon>
        <taxon>Gracilibacillus</taxon>
    </lineage>
</organism>